<dbReference type="InterPro" id="IPR003538">
    <property type="entry name" value="TonB"/>
</dbReference>
<comment type="caution">
    <text evidence="13">The sequence shown here is derived from an EMBL/GenBank/DDBJ whole genome shotgun (WGS) entry which is preliminary data.</text>
</comment>
<dbReference type="PANTHER" id="PTHR33446">
    <property type="entry name" value="PROTEIN TONB-RELATED"/>
    <property type="match status" value="1"/>
</dbReference>
<feature type="region of interest" description="Disordered" evidence="11">
    <location>
        <begin position="55"/>
        <end position="171"/>
    </location>
</feature>
<dbReference type="GO" id="GO:0015031">
    <property type="term" value="P:protein transport"/>
    <property type="evidence" value="ECO:0007669"/>
    <property type="project" value="UniProtKB-UniRule"/>
</dbReference>
<gene>
    <name evidence="13" type="ORF">AVENLUH13518_01621</name>
</gene>
<accession>A0A150HVT5</accession>
<evidence type="ECO:0000256" key="9">
    <source>
        <dbReference type="ARBA" id="ARBA00023136"/>
    </source>
</evidence>
<dbReference type="PROSITE" id="PS52015">
    <property type="entry name" value="TONB_CTD"/>
    <property type="match status" value="1"/>
</dbReference>
<dbReference type="Proteomes" id="UP000075544">
    <property type="component" value="Unassembled WGS sequence"/>
</dbReference>
<keyword evidence="6 10" id="KW-0812">Transmembrane</keyword>
<proteinExistence type="inferred from homology"/>
<keyword evidence="8 10" id="KW-1133">Transmembrane helix</keyword>
<dbReference type="InterPro" id="IPR051045">
    <property type="entry name" value="TonB-dependent_transducer"/>
</dbReference>
<feature type="compositionally biased region" description="Low complexity" evidence="11">
    <location>
        <begin position="92"/>
        <end position="142"/>
    </location>
</feature>
<evidence type="ECO:0000256" key="6">
    <source>
        <dbReference type="ARBA" id="ARBA00022692"/>
    </source>
</evidence>
<keyword evidence="5 10" id="KW-0997">Cell inner membrane</keyword>
<dbReference type="GO" id="GO:0055085">
    <property type="term" value="P:transmembrane transport"/>
    <property type="evidence" value="ECO:0007669"/>
    <property type="project" value="InterPro"/>
</dbReference>
<feature type="domain" description="TonB C-terminal" evidence="12">
    <location>
        <begin position="145"/>
        <end position="235"/>
    </location>
</feature>
<evidence type="ECO:0000256" key="10">
    <source>
        <dbReference type="RuleBase" id="RU362123"/>
    </source>
</evidence>
<dbReference type="AlphaFoldDB" id="A0A150HVT5"/>
<dbReference type="PRINTS" id="PR01374">
    <property type="entry name" value="TONBPROTEIN"/>
</dbReference>
<evidence type="ECO:0000256" key="5">
    <source>
        <dbReference type="ARBA" id="ARBA00022519"/>
    </source>
</evidence>
<evidence type="ECO:0000256" key="1">
    <source>
        <dbReference type="ARBA" id="ARBA00004383"/>
    </source>
</evidence>
<comment type="similarity">
    <text evidence="2 10">Belongs to the TonB family.</text>
</comment>
<evidence type="ECO:0000256" key="3">
    <source>
        <dbReference type="ARBA" id="ARBA00022448"/>
    </source>
</evidence>
<dbReference type="GO" id="GO:0005886">
    <property type="term" value="C:plasma membrane"/>
    <property type="evidence" value="ECO:0007669"/>
    <property type="project" value="UniProtKB-SubCell"/>
</dbReference>
<sequence length="235" mass="24900">MGIPFSESENQSAKRLVGIGVVLLLHLVIAYILMTSLATDFIKPVEKPVELQIIQDIEPPPPPPPKPEEKPPEPPKMVEKVAKIPDPPPKPVEAVKPVQKPAPTQTTKATDATPTPSPVAVSPSPVAAPTVAAAPSAPAKPAGISRGVSEGEAGCKKPDYPREQEMAGEEGTVRMRLLVDGSGKVIDAKVKKSSGVRALDKAASKAFSLCTFTPAMKDGVPQQDWYEVEYSFTIS</sequence>
<comment type="subcellular location">
    <subcellularLocation>
        <location evidence="1 10">Cell inner membrane</location>
        <topology evidence="1 10">Single-pass membrane protein</topology>
        <orientation evidence="1 10">Periplasmic side</orientation>
    </subcellularLocation>
</comment>
<reference evidence="13 14" key="1">
    <citation type="journal article" date="2016" name="Sci. Rep.">
        <title>Genomic and phenotypic characterization of the species Acinetobacter venetianus.</title>
        <authorList>
            <person name="Fondi M."/>
            <person name="Maida I."/>
            <person name="Perrin E."/>
            <person name="Orlandini V."/>
            <person name="La Torre L."/>
            <person name="Bosi E."/>
            <person name="Negroni A."/>
            <person name="Zanaroli G."/>
            <person name="Fava F."/>
            <person name="Decorosi F."/>
            <person name="Giovannetti L."/>
            <person name="Viti C."/>
            <person name="Vaneechoutte M."/>
            <person name="Dijkshoorn L."/>
            <person name="Fani R."/>
        </authorList>
    </citation>
    <scope>NUCLEOTIDE SEQUENCE [LARGE SCALE GENOMIC DNA]</scope>
    <source>
        <strain evidence="13 14">LUH13518</strain>
    </source>
</reference>
<evidence type="ECO:0000313" key="13">
    <source>
        <dbReference type="EMBL" id="KXZ70962.1"/>
    </source>
</evidence>
<evidence type="ECO:0000256" key="2">
    <source>
        <dbReference type="ARBA" id="ARBA00006555"/>
    </source>
</evidence>
<dbReference type="Pfam" id="PF03544">
    <property type="entry name" value="TonB_C"/>
    <property type="match status" value="1"/>
</dbReference>
<dbReference type="SUPFAM" id="SSF74653">
    <property type="entry name" value="TolA/TonB C-terminal domain"/>
    <property type="match status" value="1"/>
</dbReference>
<dbReference type="PATRIC" id="fig|52133.19.peg.1645"/>
<name>A0A150HVT5_9GAMM</name>
<dbReference type="RefSeq" id="WP_061524642.1">
    <property type="nucleotide sequence ID" value="NZ_JRHX01000043.1"/>
</dbReference>
<dbReference type="GO" id="GO:0030288">
    <property type="term" value="C:outer membrane-bounded periplasmic space"/>
    <property type="evidence" value="ECO:0007669"/>
    <property type="project" value="InterPro"/>
</dbReference>
<feature type="transmembrane region" description="Helical" evidence="10">
    <location>
        <begin position="16"/>
        <end position="34"/>
    </location>
</feature>
<dbReference type="InterPro" id="IPR006260">
    <property type="entry name" value="TonB/TolA_C"/>
</dbReference>
<keyword evidence="4 10" id="KW-1003">Cell membrane</keyword>
<keyword evidence="7 10" id="KW-0653">Protein transport</keyword>
<feature type="compositionally biased region" description="Basic and acidic residues" evidence="11">
    <location>
        <begin position="153"/>
        <end position="165"/>
    </location>
</feature>
<comment type="function">
    <text evidence="10">Interacts with outer membrane receptor proteins that carry out high-affinity binding and energy dependent uptake into the periplasmic space of specific substrates. It could act to transduce energy from the cytoplasmic membrane to specific energy-requiring processes in the outer membrane, resulting in the release into the periplasm of ligands bound by these outer membrane proteins.</text>
</comment>
<dbReference type="NCBIfam" id="TIGR01352">
    <property type="entry name" value="tonB_Cterm"/>
    <property type="match status" value="1"/>
</dbReference>
<organism evidence="13 14">
    <name type="scientific">Acinetobacter venetianus</name>
    <dbReference type="NCBI Taxonomy" id="52133"/>
    <lineage>
        <taxon>Bacteria</taxon>
        <taxon>Pseudomonadati</taxon>
        <taxon>Pseudomonadota</taxon>
        <taxon>Gammaproteobacteria</taxon>
        <taxon>Moraxellales</taxon>
        <taxon>Moraxellaceae</taxon>
        <taxon>Acinetobacter</taxon>
    </lineage>
</organism>
<feature type="compositionally biased region" description="Basic and acidic residues" evidence="11">
    <location>
        <begin position="66"/>
        <end position="83"/>
    </location>
</feature>
<dbReference type="EMBL" id="JRHX01000043">
    <property type="protein sequence ID" value="KXZ70962.1"/>
    <property type="molecule type" value="Genomic_DNA"/>
</dbReference>
<dbReference type="GO" id="GO:0031992">
    <property type="term" value="F:energy transducer activity"/>
    <property type="evidence" value="ECO:0007669"/>
    <property type="project" value="InterPro"/>
</dbReference>
<evidence type="ECO:0000313" key="14">
    <source>
        <dbReference type="Proteomes" id="UP000075544"/>
    </source>
</evidence>
<evidence type="ECO:0000259" key="12">
    <source>
        <dbReference type="PROSITE" id="PS52015"/>
    </source>
</evidence>
<dbReference type="PANTHER" id="PTHR33446:SF2">
    <property type="entry name" value="PROTEIN TONB"/>
    <property type="match status" value="1"/>
</dbReference>
<keyword evidence="3 10" id="KW-0813">Transport</keyword>
<dbReference type="GO" id="GO:0015891">
    <property type="term" value="P:siderophore transport"/>
    <property type="evidence" value="ECO:0007669"/>
    <property type="project" value="InterPro"/>
</dbReference>
<evidence type="ECO:0000256" key="8">
    <source>
        <dbReference type="ARBA" id="ARBA00022989"/>
    </source>
</evidence>
<dbReference type="Gene3D" id="3.30.1150.10">
    <property type="match status" value="1"/>
</dbReference>
<keyword evidence="10" id="KW-0735">Signal-anchor</keyword>
<keyword evidence="9 10" id="KW-0472">Membrane</keyword>
<evidence type="ECO:0000256" key="4">
    <source>
        <dbReference type="ARBA" id="ARBA00022475"/>
    </source>
</evidence>
<evidence type="ECO:0000256" key="11">
    <source>
        <dbReference type="SAM" id="MobiDB-lite"/>
    </source>
</evidence>
<dbReference type="InterPro" id="IPR037682">
    <property type="entry name" value="TonB_C"/>
</dbReference>
<evidence type="ECO:0000256" key="7">
    <source>
        <dbReference type="ARBA" id="ARBA00022927"/>
    </source>
</evidence>
<protein>
    <recommendedName>
        <fullName evidence="10">Protein TonB</fullName>
    </recommendedName>
</protein>